<dbReference type="Pfam" id="PF13489">
    <property type="entry name" value="Methyltransf_23"/>
    <property type="match status" value="1"/>
</dbReference>
<dbReference type="Proteomes" id="UP000516018">
    <property type="component" value="Chromosome"/>
</dbReference>
<keyword evidence="2 7" id="KW-0808">Transferase</keyword>
<accession>A0A7H0FZG6</accession>
<keyword evidence="4" id="KW-0175">Coiled coil</keyword>
<dbReference type="CDD" id="cd02440">
    <property type="entry name" value="AdoMet_MTases"/>
    <property type="match status" value="1"/>
</dbReference>
<dbReference type="SUPFAM" id="SSF53756">
    <property type="entry name" value="UDP-Glycosyltransferase/glycogen phosphorylase"/>
    <property type="match status" value="1"/>
</dbReference>
<sequence length="1162" mass="128516">MHDDHKHEAGNDASNPWADRINEAYYDAMGAAFGQKTRERINWMCAHARGNRVLDIGCSQGIASILMAREGMAVTGVDIYAPAIEYALAEREKEIESVKARLDFHCIELAALGAELFDTVVMGEVVEHQTNPVRFIQQGASHVAPGGRLVITAPYGLHPWPDHKSILFPGHVATAIADCFSIGLIEVLDGYVRVVADRRDAGQAGISSEVVLRATEQGALESQAKYYESNATAQALAKEKAELEARVAASQGGAASLERQRAELNQELALKAQALAFAEQTLSEARELAAQESSRAGEHALVHDKQAARIQSLLAEIAVQRSLSEQASEAIIGLEAAKNEAAKQIETLKRALDSANRELELVRASEIHQKAEHDSLIQRIGMLEHEMATAREERLCFSQNLEVAASTTASIEAERDEFRRRFEEADAQVRLVREEWQTQRNEASAATKALQARLDSTKDKLATTLAKQATETLHVERLEASADLLRNQLKELQHDLVVAQYKRHGHYAHLKAERERSNKLVAFARELHEDNQRYRHSAALAIGRACLGLTSVRGALQFPKAMLRAWNAYRNRESGSTTFDPIKLPVVPPVVLPPPPKAAPTSPAPGKSVQRSKGGGTAVPPTQEQHSKNLSVIGWRQEIEPASIPVMSVLDEFSRSCFAPQSSLVEPRPDNWEGLLEACSPKFLLVESSWKGNYGSWQYRVANYANPPGRELQEMVAGFRARGIPTVFWNKEDPVHFSNFIDNASKFDLVLTTASEAVPRYKERTSARVGVLQFAAEESLHNPAGSARRNGKVCFAGSFYANRFQERRDDQLMLLDAASSFDFDIYDRNFQPNPAIKSDFAFPERFTPFVRGRLPYDAIGRAYREYRVFLNVNSVIDSPTMFSRRVFELLACGTPVVSTWSKGTEDTFGNDLIWHVRNREEAEEAIRVLMTDDREWRRRSLAGIRAVLSAHTYRHRFGQVCQMVGVDARRADPFSEVLVAAEVATPSEAASVLGSFRRQVMAEGTSKRLLLACRGEVEVASVDPLVDIVHVGDGGLREVIERSRRPGRQRMLAIISPFGVYGRHYLQDLLNAARYSGAALVGKAGDGLESSQYTHDVALDPHALLINEGVLPSGVVDDILRGNASVMRDGVRSFATDSANFLRVDSVADSARIDAVLQQMEI</sequence>
<evidence type="ECO:0000256" key="1">
    <source>
        <dbReference type="ARBA" id="ARBA00022603"/>
    </source>
</evidence>
<dbReference type="PANTHER" id="PTHR43464:SF19">
    <property type="entry name" value="UBIQUINONE BIOSYNTHESIS O-METHYLTRANSFERASE, MITOCHONDRIAL"/>
    <property type="match status" value="1"/>
</dbReference>
<dbReference type="AlphaFoldDB" id="A0A7H0FZG6"/>
<reference evidence="7 8" key="1">
    <citation type="submission" date="2020-08" db="EMBL/GenBank/DDBJ databases">
        <title>Lysobacter sp. II4 sp. nov., isolated from soil.</title>
        <authorList>
            <person name="Woo C.Y."/>
            <person name="Kim J."/>
        </authorList>
    </citation>
    <scope>NUCLEOTIDE SEQUENCE [LARGE SCALE GENOMIC DNA]</scope>
    <source>
        <strain evidence="7 8">II4</strain>
    </source>
</reference>
<dbReference type="KEGG" id="lsx:H8B22_04195"/>
<evidence type="ECO:0000256" key="3">
    <source>
        <dbReference type="ARBA" id="ARBA00022691"/>
    </source>
</evidence>
<dbReference type="Gene3D" id="3.40.50.2000">
    <property type="entry name" value="Glycogen Phosphorylase B"/>
    <property type="match status" value="1"/>
</dbReference>
<dbReference type="InterPro" id="IPR055259">
    <property type="entry name" value="YkvP/CgeB_Glyco_trans-like"/>
</dbReference>
<keyword evidence="1" id="KW-0489">Methyltransferase</keyword>
<evidence type="ECO:0000259" key="6">
    <source>
        <dbReference type="Pfam" id="PF13524"/>
    </source>
</evidence>
<feature type="coiled-coil region" evidence="4">
    <location>
        <begin position="331"/>
        <end position="502"/>
    </location>
</feature>
<dbReference type="RefSeq" id="WP_187712868.1">
    <property type="nucleotide sequence ID" value="NZ_CP060820.1"/>
</dbReference>
<evidence type="ECO:0000256" key="5">
    <source>
        <dbReference type="SAM" id="MobiDB-lite"/>
    </source>
</evidence>
<feature type="domain" description="Spore protein YkvP/CgeB glycosyl transferase-like" evidence="6">
    <location>
        <begin position="850"/>
        <end position="961"/>
    </location>
</feature>
<feature type="region of interest" description="Disordered" evidence="5">
    <location>
        <begin position="593"/>
        <end position="627"/>
    </location>
</feature>
<protein>
    <submittedName>
        <fullName evidence="7">Glycosyltransferase</fullName>
    </submittedName>
</protein>
<gene>
    <name evidence="7" type="ORF">H8B22_04195</name>
</gene>
<keyword evidence="8" id="KW-1185">Reference proteome</keyword>
<evidence type="ECO:0000313" key="7">
    <source>
        <dbReference type="EMBL" id="QNP41432.1"/>
    </source>
</evidence>
<evidence type="ECO:0000313" key="8">
    <source>
        <dbReference type="Proteomes" id="UP000516018"/>
    </source>
</evidence>
<dbReference type="EMBL" id="CP060820">
    <property type="protein sequence ID" value="QNP41432.1"/>
    <property type="molecule type" value="Genomic_DNA"/>
</dbReference>
<dbReference type="Pfam" id="PF13524">
    <property type="entry name" value="Glyco_trans_1_2"/>
    <property type="match status" value="1"/>
</dbReference>
<keyword evidence="3" id="KW-0949">S-adenosyl-L-methionine</keyword>
<dbReference type="Gene3D" id="3.40.50.150">
    <property type="entry name" value="Vaccinia Virus protein VP39"/>
    <property type="match status" value="1"/>
</dbReference>
<organism evidence="7 8">
    <name type="scientific">Agrilutibacter terrestris</name>
    <dbReference type="NCBI Taxonomy" id="2865112"/>
    <lineage>
        <taxon>Bacteria</taxon>
        <taxon>Pseudomonadati</taxon>
        <taxon>Pseudomonadota</taxon>
        <taxon>Gammaproteobacteria</taxon>
        <taxon>Lysobacterales</taxon>
        <taxon>Lysobacteraceae</taxon>
        <taxon>Agrilutibacter</taxon>
    </lineage>
</organism>
<dbReference type="GO" id="GO:0008168">
    <property type="term" value="F:methyltransferase activity"/>
    <property type="evidence" value="ECO:0007669"/>
    <property type="project" value="UniProtKB-KW"/>
</dbReference>
<evidence type="ECO:0000256" key="2">
    <source>
        <dbReference type="ARBA" id="ARBA00022679"/>
    </source>
</evidence>
<dbReference type="SUPFAM" id="SSF53335">
    <property type="entry name" value="S-adenosyl-L-methionine-dependent methyltransferases"/>
    <property type="match status" value="1"/>
</dbReference>
<name>A0A7H0FZG6_9GAMM</name>
<evidence type="ECO:0000256" key="4">
    <source>
        <dbReference type="SAM" id="Coils"/>
    </source>
</evidence>
<feature type="coiled-coil region" evidence="4">
    <location>
        <begin position="240"/>
        <end position="295"/>
    </location>
</feature>
<dbReference type="GO" id="GO:0032259">
    <property type="term" value="P:methylation"/>
    <property type="evidence" value="ECO:0007669"/>
    <property type="project" value="UniProtKB-KW"/>
</dbReference>
<dbReference type="InterPro" id="IPR029063">
    <property type="entry name" value="SAM-dependent_MTases_sf"/>
</dbReference>
<proteinExistence type="predicted"/>
<dbReference type="PANTHER" id="PTHR43464">
    <property type="entry name" value="METHYLTRANSFERASE"/>
    <property type="match status" value="1"/>
</dbReference>